<feature type="region of interest" description="Disordered" evidence="1">
    <location>
        <begin position="460"/>
        <end position="482"/>
    </location>
</feature>
<comment type="caution">
    <text evidence="2">The sequence shown here is derived from an EMBL/GenBank/DDBJ whole genome shotgun (WGS) entry which is preliminary data.</text>
</comment>
<dbReference type="Proteomes" id="UP000727993">
    <property type="component" value="Unassembled WGS sequence"/>
</dbReference>
<dbReference type="EMBL" id="JADJZA010000001">
    <property type="protein sequence ID" value="MBK9296297.1"/>
    <property type="molecule type" value="Genomic_DNA"/>
</dbReference>
<name>A0A936N9U2_9ACTN</name>
<protein>
    <submittedName>
        <fullName evidence="2">Uncharacterized protein</fullName>
    </submittedName>
</protein>
<evidence type="ECO:0000313" key="3">
    <source>
        <dbReference type="Proteomes" id="UP000727993"/>
    </source>
</evidence>
<evidence type="ECO:0000256" key="1">
    <source>
        <dbReference type="SAM" id="MobiDB-lite"/>
    </source>
</evidence>
<proteinExistence type="predicted"/>
<gene>
    <name evidence="2" type="ORF">IPN02_05420</name>
</gene>
<feature type="region of interest" description="Disordered" evidence="1">
    <location>
        <begin position="681"/>
        <end position="738"/>
    </location>
</feature>
<feature type="compositionally biased region" description="Polar residues" evidence="1">
    <location>
        <begin position="689"/>
        <end position="701"/>
    </location>
</feature>
<reference evidence="2 3" key="1">
    <citation type="submission" date="2020-10" db="EMBL/GenBank/DDBJ databases">
        <title>Connecting structure to function with the recovery of over 1000 high-quality activated sludge metagenome-assembled genomes encoding full-length rRNA genes using long-read sequencing.</title>
        <authorList>
            <person name="Singleton C.M."/>
            <person name="Petriglieri F."/>
            <person name="Kristensen J.M."/>
            <person name="Kirkegaard R.H."/>
            <person name="Michaelsen T.Y."/>
            <person name="Andersen M.H."/>
            <person name="Karst S.M."/>
            <person name="Dueholm M.S."/>
            <person name="Nielsen P.H."/>
            <person name="Albertsen M."/>
        </authorList>
    </citation>
    <scope>NUCLEOTIDE SEQUENCE [LARGE SCALE GENOMIC DNA]</scope>
    <source>
        <strain evidence="2">Lyne_18-Q3-R50-59_MAXAC.006</strain>
    </source>
</reference>
<organism evidence="2 3">
    <name type="scientific">Candidatus Neomicrothrix subdominans</name>
    <dbReference type="NCBI Taxonomy" id="2954438"/>
    <lineage>
        <taxon>Bacteria</taxon>
        <taxon>Bacillati</taxon>
        <taxon>Actinomycetota</taxon>
        <taxon>Acidimicrobiia</taxon>
        <taxon>Acidimicrobiales</taxon>
        <taxon>Microthrixaceae</taxon>
        <taxon>Candidatus Neomicrothrix</taxon>
    </lineage>
</organism>
<dbReference type="AlphaFoldDB" id="A0A936N9U2"/>
<evidence type="ECO:0000313" key="2">
    <source>
        <dbReference type="EMBL" id="MBK9296297.1"/>
    </source>
</evidence>
<sequence>MSPQTRVAPGWWVRQHDPESSLYLPTPLAARNRLEVGWSLVSTLDGAGAAALDRRGVLQLPDASWVLDWWFNHDGTWKRASSVGGVRQRRTDGLPVADTRVRVGPNELIVRHGAAPRTGPPGAAWVTIEIEVDGPDPIGLAIVATPWTLRDQGRIDHVQVENGLLTVDGRPALVAERLPRAVHVVEVADELVDELAVIDQPASAGEGSAREVAASTLVAQSPDGVAGAALIWPMAHRSTLRLGVPIGPSEPGVELDPDELTGLGDVDAVAKGWALHLAAEPTIELPDATLTAVARAALAQLLAASDGAWFTGADAHSAAIAAGAVARAGHGTLARGVVGEVARLTDDDPAGLTAVLEACVGLGITMSADEVADAPEDLLVHLARALHVCRRRLRRCGVGWWPAAGRDELRRLVAVATVLADGWDQDGVADNARAVAELLVEGAKTEPVAPVIAEAVDPERSSVGAARADDGATVDGVSDPGDQELQSGLTTEVRWVRRTPGADLDLPATLAAARADIACGDPAGAVTVAAVASLLNRLECWPDAVHPIRPLGVGEDGASVATMAHLLAATFELSAPIQADGLVVFPAFPPEWWGKPAQFSAMAVLGGSASCALRWHGARPALIWELRPDAGRGASKRSEGRRLSAPALDPAFAAEDLDGEALLAMPPGAAEFLTARAEAAQAAEAAAETSGTGTPQEAGSSTDDRGASAGEPQTGDGRAGGGVTMNVGIPTRRRSDGA</sequence>
<accession>A0A936N9U2</accession>